<sequence length="286" mass="32509">MFPNAMMLTTGATSIHRSLQTTTLCFASRVDANKLRDQLQQIHFEALNTRAKANKARQRLLRLSEAAEKLKRQAAISVQAGKDNDARDMLFQKKKIMQALDNTKSRIELLDELAAKLIEAISLREKQLVRAVSVDLEIEKEDAESPVRVMSPSSDSLGINENSKKDFLNIDDDQEPEESTYEFPTEHETENLERLLQVPHGIDDNDDLISSLTGLTSFADFLDRVDEHLNKVETEVTTVMKLSNLILENNEKPANLKVQQLMEILDAVQHIRRRIAVIMQTEVEMK</sequence>
<accession>A0AAD8NRB4</accession>
<organism evidence="2 3">
    <name type="scientific">Tagetes erecta</name>
    <name type="common">African marigold</name>
    <dbReference type="NCBI Taxonomy" id="13708"/>
    <lineage>
        <taxon>Eukaryota</taxon>
        <taxon>Viridiplantae</taxon>
        <taxon>Streptophyta</taxon>
        <taxon>Embryophyta</taxon>
        <taxon>Tracheophyta</taxon>
        <taxon>Spermatophyta</taxon>
        <taxon>Magnoliopsida</taxon>
        <taxon>eudicotyledons</taxon>
        <taxon>Gunneridae</taxon>
        <taxon>Pentapetalae</taxon>
        <taxon>asterids</taxon>
        <taxon>campanulids</taxon>
        <taxon>Asterales</taxon>
        <taxon>Asteraceae</taxon>
        <taxon>Asteroideae</taxon>
        <taxon>Heliantheae alliance</taxon>
        <taxon>Tageteae</taxon>
        <taxon>Tagetes</taxon>
    </lineage>
</organism>
<evidence type="ECO:0000256" key="1">
    <source>
        <dbReference type="SAM" id="MobiDB-lite"/>
    </source>
</evidence>
<reference evidence="2" key="1">
    <citation type="journal article" date="2023" name="bioRxiv">
        <title>Improved chromosome-level genome assembly for marigold (Tagetes erecta).</title>
        <authorList>
            <person name="Jiang F."/>
            <person name="Yuan L."/>
            <person name="Wang S."/>
            <person name="Wang H."/>
            <person name="Xu D."/>
            <person name="Wang A."/>
            <person name="Fan W."/>
        </authorList>
    </citation>
    <scope>NUCLEOTIDE SEQUENCE</scope>
    <source>
        <strain evidence="2">WSJ</strain>
        <tissue evidence="2">Leaf</tissue>
    </source>
</reference>
<protein>
    <submittedName>
        <fullName evidence="2">Uncharacterized protein</fullName>
    </submittedName>
</protein>
<comment type="caution">
    <text evidence="2">The sequence shown here is derived from an EMBL/GenBank/DDBJ whole genome shotgun (WGS) entry which is preliminary data.</text>
</comment>
<gene>
    <name evidence="2" type="ORF">QVD17_20797</name>
</gene>
<evidence type="ECO:0000313" key="2">
    <source>
        <dbReference type="EMBL" id="KAK1425445.1"/>
    </source>
</evidence>
<feature type="region of interest" description="Disordered" evidence="1">
    <location>
        <begin position="142"/>
        <end position="162"/>
    </location>
</feature>
<dbReference type="AlphaFoldDB" id="A0AAD8NRB4"/>
<dbReference type="PANTHER" id="PTHR37174:SF2">
    <property type="entry name" value="FORKHEAD-ASSOCIATED DOMAIN PROTEIN"/>
    <property type="match status" value="1"/>
</dbReference>
<feature type="compositionally biased region" description="Polar residues" evidence="1">
    <location>
        <begin position="151"/>
        <end position="161"/>
    </location>
</feature>
<proteinExistence type="predicted"/>
<name>A0AAD8NRB4_TARER</name>
<dbReference type="Proteomes" id="UP001229421">
    <property type="component" value="Unassembled WGS sequence"/>
</dbReference>
<dbReference type="EMBL" id="JAUHHV010000005">
    <property type="protein sequence ID" value="KAK1425445.1"/>
    <property type="molecule type" value="Genomic_DNA"/>
</dbReference>
<keyword evidence="3" id="KW-1185">Reference proteome</keyword>
<evidence type="ECO:0000313" key="3">
    <source>
        <dbReference type="Proteomes" id="UP001229421"/>
    </source>
</evidence>
<dbReference type="PANTHER" id="PTHR37174">
    <property type="entry name" value="FORKHEAD-ASSOCIATED DOMAIN PROTEIN"/>
    <property type="match status" value="1"/>
</dbReference>